<sequence>MESPDSHFPALLLTPGDVLLRLRFVPATDVHDCHLGATVPPSFIGPECVWSPVAIGVAVAHFPRPILAWPHGLNQLPTGICRPTYLLNPLLNSDFGFFSSCSCSAPADGPFRFTAPLFRCLVKATVAKSLAATSRTAEAGAQHTVALFMHAAGGSWGFSIHMHTVFPVLPPFRLTPGLMSCQQPWLLPTRQSNHKI</sequence>
<dbReference type="EMBL" id="BK003717">
    <property type="protein sequence ID" value="DAA02415.1"/>
    <property type="molecule type" value="Genomic_DNA"/>
</dbReference>
<protein>
    <submittedName>
        <fullName evidence="1">HDC05714</fullName>
    </submittedName>
</protein>
<gene>
    <name evidence="1" type="ORF">HDC05714</name>
</gene>
<dbReference type="AlphaFoldDB" id="Q6IGP9"/>
<accession>Q6IGP9</accession>
<proteinExistence type="predicted"/>
<organism evidence="1">
    <name type="scientific">Drosophila melanogaster</name>
    <name type="common">Fruit fly</name>
    <dbReference type="NCBI Taxonomy" id="7227"/>
    <lineage>
        <taxon>Eukaryota</taxon>
        <taxon>Metazoa</taxon>
        <taxon>Ecdysozoa</taxon>
        <taxon>Arthropoda</taxon>
        <taxon>Hexapoda</taxon>
        <taxon>Insecta</taxon>
        <taxon>Pterygota</taxon>
        <taxon>Neoptera</taxon>
        <taxon>Endopterygota</taxon>
        <taxon>Diptera</taxon>
        <taxon>Brachycera</taxon>
        <taxon>Muscomorpha</taxon>
        <taxon>Ephydroidea</taxon>
        <taxon>Drosophilidae</taxon>
        <taxon>Drosophila</taxon>
        <taxon>Sophophora</taxon>
    </lineage>
</organism>
<reference evidence="1" key="1">
    <citation type="journal article" date="2003" name="Genome Biol.">
        <title>An integrated gene annotation and transcriptional profiling approach towards the full gene content of the Drosophila genome.</title>
        <authorList>
            <person name="Hild M."/>
            <person name="Beckmann B."/>
            <person name="Haas S.A."/>
            <person name="Koch B."/>
            <person name="Solovyev V."/>
            <person name="Busold C."/>
            <person name="Fellenberg K."/>
            <person name="Boutros M."/>
            <person name="Vingron M."/>
            <person name="Sauer F."/>
            <person name="Hoheisel J.D."/>
            <person name="Paro R."/>
        </authorList>
    </citation>
    <scope>NUCLEOTIDE SEQUENCE</scope>
</reference>
<name>Q6IGP9_DROME</name>
<evidence type="ECO:0000313" key="1">
    <source>
        <dbReference type="EMBL" id="DAA02415.1"/>
    </source>
</evidence>